<keyword evidence="2" id="KW-1185">Reference proteome</keyword>
<reference evidence="1" key="1">
    <citation type="submission" date="2021-03" db="EMBL/GenBank/DDBJ databases">
        <authorList>
            <person name="Tagirdzhanova G."/>
        </authorList>
    </citation>
    <scope>NUCLEOTIDE SEQUENCE</scope>
</reference>
<protein>
    <submittedName>
        <fullName evidence="1">Uncharacterized protein</fullName>
    </submittedName>
</protein>
<sequence>MEKLNNINEMFDAFEYGLTLPVPILVSDGRDGGEDYFMRCGDRYYIYLDIPSNLLRVEEPTDLSKVLRTLGDSQWRGLRLTECYRLPEYGGTETVADELVPPGWSNRVNQEVSANETFHHHNIYVPRLLLFREGAHGLPALYLVKGFNPPRFYLWDIDSNKICKIERPNVLQDILDTLEGYFDKLELSNVKPQCRPRRPK</sequence>
<evidence type="ECO:0000313" key="2">
    <source>
        <dbReference type="Proteomes" id="UP000664534"/>
    </source>
</evidence>
<dbReference type="AlphaFoldDB" id="A0A8H3FEB9"/>
<evidence type="ECO:0000313" key="1">
    <source>
        <dbReference type="EMBL" id="CAF9923682.1"/>
    </source>
</evidence>
<organism evidence="1 2">
    <name type="scientific">Imshaugia aleurites</name>
    <dbReference type="NCBI Taxonomy" id="172621"/>
    <lineage>
        <taxon>Eukaryota</taxon>
        <taxon>Fungi</taxon>
        <taxon>Dikarya</taxon>
        <taxon>Ascomycota</taxon>
        <taxon>Pezizomycotina</taxon>
        <taxon>Lecanoromycetes</taxon>
        <taxon>OSLEUM clade</taxon>
        <taxon>Lecanoromycetidae</taxon>
        <taxon>Lecanorales</taxon>
        <taxon>Lecanorineae</taxon>
        <taxon>Parmeliaceae</taxon>
        <taxon>Imshaugia</taxon>
    </lineage>
</organism>
<gene>
    <name evidence="1" type="ORF">IMSHALPRED_005990</name>
</gene>
<proteinExistence type="predicted"/>
<dbReference type="EMBL" id="CAJPDT010000034">
    <property type="protein sequence ID" value="CAF9923682.1"/>
    <property type="molecule type" value="Genomic_DNA"/>
</dbReference>
<comment type="caution">
    <text evidence="1">The sequence shown here is derived from an EMBL/GenBank/DDBJ whole genome shotgun (WGS) entry which is preliminary data.</text>
</comment>
<name>A0A8H3FEB9_9LECA</name>
<accession>A0A8H3FEB9</accession>
<dbReference type="Proteomes" id="UP000664534">
    <property type="component" value="Unassembled WGS sequence"/>
</dbReference>
<dbReference type="OrthoDB" id="5505854at2759"/>